<evidence type="ECO:0000313" key="5">
    <source>
        <dbReference type="Proteomes" id="UP000263900"/>
    </source>
</evidence>
<evidence type="ECO:0000313" key="4">
    <source>
        <dbReference type="EMBL" id="AXY77328.1"/>
    </source>
</evidence>
<dbReference type="PANTHER" id="PTHR35889">
    <property type="entry name" value="CYCLOINULO-OLIGOSACCHARIDE FRUCTANOTRANSFERASE-RELATED"/>
    <property type="match status" value="1"/>
</dbReference>
<sequence length="466" mass="51013">MFSLIGHFHPVFVHLPIGILLLAAVLQFIEKRKPGSNLEQAITISLLIGMISAVISCITGYFLSRSDDYDEQLVSQHQWMGIGVAVVAIILYFLRKRNRAPRWHGPLMLVLIVLVSITGHIGGSLTHGSDYLTRPFADLGNGPDTAARVAIANVQEAAAYKDVIQPLLQTKCYSCHNKNKQKGGLRMDEQALLLKGGKNGVALLPGKAAESELMKRLLLPRENEDHMPPKEKPQLTESEIALIHWWIASGASFDKKVKELEQPAAVKPALLALQNTTTEKKALPEIPAEPVSRADDSALKRIRELGVVILPVSQNSNYLSANFITAVNARGKDLQLLLPVKKQLVWLKLSNPAINDSALATIAQCNNITRLQLDHTAITDAGLQQLKSLKQLQYLNLVGTKITAAGLLQLKGLDQLQSIYCYQSAIKKEDLAALQQAFPKAKIDPGGYEVPILATDTTEVKQAVQP</sequence>
<protein>
    <submittedName>
        <fullName evidence="4">Uncharacterized protein</fullName>
    </submittedName>
</protein>
<dbReference type="PANTHER" id="PTHR35889:SF3">
    <property type="entry name" value="F-BOX DOMAIN-CONTAINING PROTEIN"/>
    <property type="match status" value="1"/>
</dbReference>
<feature type="transmembrane region" description="Helical" evidence="1">
    <location>
        <begin position="12"/>
        <end position="29"/>
    </location>
</feature>
<evidence type="ECO:0000259" key="3">
    <source>
        <dbReference type="Pfam" id="PF09990"/>
    </source>
</evidence>
<evidence type="ECO:0000259" key="2">
    <source>
        <dbReference type="Pfam" id="PF07635"/>
    </source>
</evidence>
<dbReference type="InterPro" id="IPR032675">
    <property type="entry name" value="LRR_dom_sf"/>
</dbReference>
<dbReference type="Proteomes" id="UP000263900">
    <property type="component" value="Chromosome"/>
</dbReference>
<dbReference type="InterPro" id="IPR011429">
    <property type="entry name" value="Cyt_c_Planctomycete-type"/>
</dbReference>
<dbReference type="EMBL" id="CP032157">
    <property type="protein sequence ID" value="AXY77328.1"/>
    <property type="molecule type" value="Genomic_DNA"/>
</dbReference>
<dbReference type="GO" id="GO:0020037">
    <property type="term" value="F:heme binding"/>
    <property type="evidence" value="ECO:0007669"/>
    <property type="project" value="InterPro"/>
</dbReference>
<keyword evidence="5" id="KW-1185">Reference proteome</keyword>
<gene>
    <name evidence="4" type="ORF">D3H65_26575</name>
</gene>
<dbReference type="AlphaFoldDB" id="A0A3B7MT86"/>
<feature type="domain" description="DUF2231" evidence="3">
    <location>
        <begin position="8"/>
        <end position="126"/>
    </location>
</feature>
<keyword evidence="1" id="KW-1133">Transmembrane helix</keyword>
<name>A0A3B7MT86_9BACT</name>
<dbReference type="SUPFAM" id="SSF52047">
    <property type="entry name" value="RNI-like"/>
    <property type="match status" value="1"/>
</dbReference>
<dbReference type="SUPFAM" id="SSF46626">
    <property type="entry name" value="Cytochrome c"/>
    <property type="match status" value="1"/>
</dbReference>
<dbReference type="InterPro" id="IPR036909">
    <property type="entry name" value="Cyt_c-like_dom_sf"/>
</dbReference>
<keyword evidence="1" id="KW-0472">Membrane</keyword>
<evidence type="ECO:0000256" key="1">
    <source>
        <dbReference type="SAM" id="Phobius"/>
    </source>
</evidence>
<dbReference type="GO" id="GO:0009055">
    <property type="term" value="F:electron transfer activity"/>
    <property type="evidence" value="ECO:0007669"/>
    <property type="project" value="InterPro"/>
</dbReference>
<proteinExistence type="predicted"/>
<dbReference type="Pfam" id="PF09990">
    <property type="entry name" value="DUF2231"/>
    <property type="match status" value="1"/>
</dbReference>
<reference evidence="4 5" key="1">
    <citation type="submission" date="2018-09" db="EMBL/GenBank/DDBJ databases">
        <title>Genome sequencing of strain 6GH32-13.</title>
        <authorList>
            <person name="Weon H.-Y."/>
            <person name="Heo J."/>
            <person name="Kwon S.-W."/>
        </authorList>
    </citation>
    <scope>NUCLEOTIDE SEQUENCE [LARGE SCALE GENOMIC DNA]</scope>
    <source>
        <strain evidence="4 5">5GH32-13</strain>
    </source>
</reference>
<keyword evidence="1" id="KW-0812">Transmembrane</keyword>
<dbReference type="KEGG" id="pseg:D3H65_26575"/>
<organism evidence="4 5">
    <name type="scientific">Paraflavitalea soli</name>
    <dbReference type="NCBI Taxonomy" id="2315862"/>
    <lineage>
        <taxon>Bacteria</taxon>
        <taxon>Pseudomonadati</taxon>
        <taxon>Bacteroidota</taxon>
        <taxon>Chitinophagia</taxon>
        <taxon>Chitinophagales</taxon>
        <taxon>Chitinophagaceae</taxon>
        <taxon>Paraflavitalea</taxon>
    </lineage>
</organism>
<dbReference type="OrthoDB" id="713772at2"/>
<dbReference type="Gene3D" id="3.80.10.10">
    <property type="entry name" value="Ribonuclease Inhibitor"/>
    <property type="match status" value="1"/>
</dbReference>
<dbReference type="Pfam" id="PF07635">
    <property type="entry name" value="PSCyt1"/>
    <property type="match status" value="1"/>
</dbReference>
<accession>A0A3B7MT86</accession>
<dbReference type="InterPro" id="IPR019251">
    <property type="entry name" value="DUF2231_TM"/>
</dbReference>
<feature type="transmembrane region" description="Helical" evidence="1">
    <location>
        <begin position="41"/>
        <end position="64"/>
    </location>
</feature>
<feature type="transmembrane region" description="Helical" evidence="1">
    <location>
        <begin position="106"/>
        <end position="125"/>
    </location>
</feature>
<feature type="transmembrane region" description="Helical" evidence="1">
    <location>
        <begin position="76"/>
        <end position="94"/>
    </location>
</feature>
<feature type="domain" description="Cytochrome C Planctomycete-type" evidence="2">
    <location>
        <begin position="172"/>
        <end position="231"/>
    </location>
</feature>